<comment type="caution">
    <text evidence="2">The sequence shown here is derived from an EMBL/GenBank/DDBJ whole genome shotgun (WGS) entry which is preliminary data.</text>
</comment>
<gene>
    <name evidence="2" type="ORF">LCGC14_1062480</name>
</gene>
<accession>A0A0F9MKP8</accession>
<organism evidence="2">
    <name type="scientific">marine sediment metagenome</name>
    <dbReference type="NCBI Taxonomy" id="412755"/>
    <lineage>
        <taxon>unclassified sequences</taxon>
        <taxon>metagenomes</taxon>
        <taxon>ecological metagenomes</taxon>
    </lineage>
</organism>
<dbReference type="SUPFAM" id="SSF53335">
    <property type="entry name" value="S-adenosyl-L-methionine-dependent methyltransferases"/>
    <property type="match status" value="1"/>
</dbReference>
<dbReference type="InterPro" id="IPR013216">
    <property type="entry name" value="Methyltransf_11"/>
</dbReference>
<proteinExistence type="predicted"/>
<dbReference type="InterPro" id="IPR029063">
    <property type="entry name" value="SAM-dependent_MTases_sf"/>
</dbReference>
<reference evidence="2" key="1">
    <citation type="journal article" date="2015" name="Nature">
        <title>Complex archaea that bridge the gap between prokaryotes and eukaryotes.</title>
        <authorList>
            <person name="Spang A."/>
            <person name="Saw J.H."/>
            <person name="Jorgensen S.L."/>
            <person name="Zaremba-Niedzwiedzka K."/>
            <person name="Martijn J."/>
            <person name="Lind A.E."/>
            <person name="van Eijk R."/>
            <person name="Schleper C."/>
            <person name="Guy L."/>
            <person name="Ettema T.J."/>
        </authorList>
    </citation>
    <scope>NUCLEOTIDE SEQUENCE</scope>
</reference>
<dbReference type="Pfam" id="PF08241">
    <property type="entry name" value="Methyltransf_11"/>
    <property type="match status" value="1"/>
</dbReference>
<evidence type="ECO:0000259" key="1">
    <source>
        <dbReference type="Pfam" id="PF08241"/>
    </source>
</evidence>
<evidence type="ECO:0000313" key="2">
    <source>
        <dbReference type="EMBL" id="KKN07875.1"/>
    </source>
</evidence>
<dbReference type="CDD" id="cd02440">
    <property type="entry name" value="AdoMet_MTases"/>
    <property type="match status" value="1"/>
</dbReference>
<protein>
    <recommendedName>
        <fullName evidence="1">Methyltransferase type 11 domain-containing protein</fullName>
    </recommendedName>
</protein>
<dbReference type="EMBL" id="LAZR01004517">
    <property type="protein sequence ID" value="KKN07875.1"/>
    <property type="molecule type" value="Genomic_DNA"/>
</dbReference>
<dbReference type="AlphaFoldDB" id="A0A0F9MKP8"/>
<dbReference type="GO" id="GO:0008757">
    <property type="term" value="F:S-adenosylmethionine-dependent methyltransferase activity"/>
    <property type="evidence" value="ECO:0007669"/>
    <property type="project" value="InterPro"/>
</dbReference>
<dbReference type="Gene3D" id="3.40.50.150">
    <property type="entry name" value="Vaccinia Virus protein VP39"/>
    <property type="match status" value="1"/>
</dbReference>
<name>A0A0F9MKP8_9ZZZZ</name>
<sequence>MREQPLPLWEDEGNRIRSFSFLPLSRRPREYEYFIQNLPKPPVNLFEIGCGRGEIGPPTRNHASQITKMLLYNGYNLHGVDLHDITWTHPNFTYTRGNFLAVELPDNYYDGGLAVQVISHIGMVYFTDQNEPYDENADYRVFQKVARLLKPGGIFVTCLPIHNEFTVEGYRSPEGVNLLPAKKGRISDRARINDTLKEARLTLEDIQIYEGWNPKLGDKTVNEMIEGKNYVALLKVKKPT</sequence>
<feature type="domain" description="Methyltransferase type 11" evidence="1">
    <location>
        <begin position="47"/>
        <end position="156"/>
    </location>
</feature>